<dbReference type="SUPFAM" id="SSF81342">
    <property type="entry name" value="Transmembrane di-heme cytochromes"/>
    <property type="match status" value="1"/>
</dbReference>
<dbReference type="OrthoDB" id="8156287at2"/>
<evidence type="ECO:0000259" key="14">
    <source>
        <dbReference type="Pfam" id="PF01292"/>
    </source>
</evidence>
<comment type="similarity">
    <text evidence="12">Belongs to the cytochrome b561 family.</text>
</comment>
<dbReference type="InterPro" id="IPR011577">
    <property type="entry name" value="Cyt_b561_bac/Ni-Hgenase"/>
</dbReference>
<reference evidence="15 16" key="1">
    <citation type="journal article" date="2015" name="Antonie Van Leeuwenhoek">
        <title>Thioclava indica sp. nov., isolated from surface seawater of the Indian Ocean.</title>
        <authorList>
            <person name="Liu Y."/>
            <person name="Lai Q."/>
            <person name="Du J."/>
            <person name="Xu H."/>
            <person name="Jiang L."/>
            <person name="Shao Z."/>
        </authorList>
    </citation>
    <scope>NUCLEOTIDE SEQUENCE [LARGE SCALE GENOMIC DNA]</scope>
    <source>
        <strain evidence="15 16">DT23-4</strain>
    </source>
</reference>
<evidence type="ECO:0000256" key="12">
    <source>
        <dbReference type="ARBA" id="ARBA00037975"/>
    </source>
</evidence>
<keyword evidence="9 13" id="KW-1133">Transmembrane helix</keyword>
<dbReference type="EMBL" id="AUNB01000019">
    <property type="protein sequence ID" value="KEO60329.1"/>
    <property type="molecule type" value="Genomic_DNA"/>
</dbReference>
<gene>
    <name evidence="15" type="ORF">DT23_13405</name>
</gene>
<comment type="subcellular location">
    <subcellularLocation>
        <location evidence="2">Cell membrane</location>
        <topology evidence="2">Multi-pass membrane protein</topology>
    </subcellularLocation>
</comment>
<evidence type="ECO:0000256" key="4">
    <source>
        <dbReference type="ARBA" id="ARBA00022475"/>
    </source>
</evidence>
<dbReference type="GO" id="GO:0046872">
    <property type="term" value="F:metal ion binding"/>
    <property type="evidence" value="ECO:0007669"/>
    <property type="project" value="UniProtKB-KW"/>
</dbReference>
<evidence type="ECO:0000256" key="1">
    <source>
        <dbReference type="ARBA" id="ARBA00001970"/>
    </source>
</evidence>
<accession>A0A074JV21</accession>
<sequence>MPTKDITATPSYRPTARVLHWLIAALVLATIPAGQIMILKGLPRELQDALFLLHKNGGVVIGLLMIVRLGYRLIYPPPPLPPSVPAVQAKIAGLTHLLLYALIFVMVGSGYLRVIAGGYPIEGLDALGVPHLVGRHEGLEKAAQATHAITRIALVALIAVHICAALFHAFWLRDGVMARMWPRRSAK</sequence>
<evidence type="ECO:0000256" key="3">
    <source>
        <dbReference type="ARBA" id="ARBA00022448"/>
    </source>
</evidence>
<dbReference type="eggNOG" id="COG3038">
    <property type="taxonomic scope" value="Bacteria"/>
</dbReference>
<dbReference type="Proteomes" id="UP000027471">
    <property type="component" value="Unassembled WGS sequence"/>
</dbReference>
<evidence type="ECO:0000256" key="7">
    <source>
        <dbReference type="ARBA" id="ARBA00022723"/>
    </source>
</evidence>
<evidence type="ECO:0000256" key="9">
    <source>
        <dbReference type="ARBA" id="ARBA00022989"/>
    </source>
</evidence>
<keyword evidence="16" id="KW-1185">Reference proteome</keyword>
<feature type="domain" description="Cytochrome b561 bacterial/Ni-hydrogenase" evidence="14">
    <location>
        <begin position="12"/>
        <end position="182"/>
    </location>
</feature>
<keyword evidence="5" id="KW-0349">Heme</keyword>
<feature type="transmembrane region" description="Helical" evidence="13">
    <location>
        <begin position="152"/>
        <end position="172"/>
    </location>
</feature>
<dbReference type="PANTHER" id="PTHR30529:SF1">
    <property type="entry name" value="CYTOCHROME B561 HOMOLOG 2"/>
    <property type="match status" value="1"/>
</dbReference>
<feature type="transmembrane region" description="Helical" evidence="13">
    <location>
        <begin position="91"/>
        <end position="112"/>
    </location>
</feature>
<evidence type="ECO:0000313" key="16">
    <source>
        <dbReference type="Proteomes" id="UP000027471"/>
    </source>
</evidence>
<keyword evidence="8" id="KW-0249">Electron transport</keyword>
<dbReference type="Pfam" id="PF01292">
    <property type="entry name" value="Ni_hydr_CYTB"/>
    <property type="match status" value="1"/>
</dbReference>
<dbReference type="AlphaFoldDB" id="A0A074JV21"/>
<dbReference type="GO" id="GO:0005886">
    <property type="term" value="C:plasma membrane"/>
    <property type="evidence" value="ECO:0007669"/>
    <property type="project" value="UniProtKB-SubCell"/>
</dbReference>
<dbReference type="GO" id="GO:0009055">
    <property type="term" value="F:electron transfer activity"/>
    <property type="evidence" value="ECO:0007669"/>
    <property type="project" value="InterPro"/>
</dbReference>
<dbReference type="RefSeq" id="WP_038130123.1">
    <property type="nucleotide sequence ID" value="NZ_AUNB01000019.1"/>
</dbReference>
<keyword evidence="7" id="KW-0479">Metal-binding</keyword>
<proteinExistence type="inferred from homology"/>
<organism evidence="15 16">
    <name type="scientific">Thioclava indica</name>
    <dbReference type="NCBI Taxonomy" id="1353528"/>
    <lineage>
        <taxon>Bacteria</taxon>
        <taxon>Pseudomonadati</taxon>
        <taxon>Pseudomonadota</taxon>
        <taxon>Alphaproteobacteria</taxon>
        <taxon>Rhodobacterales</taxon>
        <taxon>Paracoccaceae</taxon>
        <taxon>Thioclava</taxon>
    </lineage>
</organism>
<keyword evidence="11 13" id="KW-0472">Membrane</keyword>
<evidence type="ECO:0000256" key="2">
    <source>
        <dbReference type="ARBA" id="ARBA00004651"/>
    </source>
</evidence>
<evidence type="ECO:0000313" key="15">
    <source>
        <dbReference type="EMBL" id="KEO60329.1"/>
    </source>
</evidence>
<evidence type="ECO:0000256" key="11">
    <source>
        <dbReference type="ARBA" id="ARBA00023136"/>
    </source>
</evidence>
<dbReference type="GO" id="GO:0022904">
    <property type="term" value="P:respiratory electron transport chain"/>
    <property type="evidence" value="ECO:0007669"/>
    <property type="project" value="InterPro"/>
</dbReference>
<evidence type="ECO:0000256" key="13">
    <source>
        <dbReference type="SAM" id="Phobius"/>
    </source>
</evidence>
<evidence type="ECO:0000256" key="10">
    <source>
        <dbReference type="ARBA" id="ARBA00023004"/>
    </source>
</evidence>
<comment type="cofactor">
    <cofactor evidence="1">
        <name>heme b</name>
        <dbReference type="ChEBI" id="CHEBI:60344"/>
    </cofactor>
</comment>
<keyword evidence="3" id="KW-0813">Transport</keyword>
<keyword evidence="6 13" id="KW-0812">Transmembrane</keyword>
<dbReference type="InterPro" id="IPR016174">
    <property type="entry name" value="Di-haem_cyt_TM"/>
</dbReference>
<dbReference type="GO" id="GO:0020037">
    <property type="term" value="F:heme binding"/>
    <property type="evidence" value="ECO:0007669"/>
    <property type="project" value="TreeGrafter"/>
</dbReference>
<comment type="caution">
    <text evidence="15">The sequence shown here is derived from an EMBL/GenBank/DDBJ whole genome shotgun (WGS) entry which is preliminary data.</text>
</comment>
<dbReference type="PANTHER" id="PTHR30529">
    <property type="entry name" value="CYTOCHROME B561"/>
    <property type="match status" value="1"/>
</dbReference>
<feature type="transmembrane region" description="Helical" evidence="13">
    <location>
        <begin position="51"/>
        <end position="71"/>
    </location>
</feature>
<feature type="transmembrane region" description="Helical" evidence="13">
    <location>
        <begin position="18"/>
        <end position="39"/>
    </location>
</feature>
<protein>
    <recommendedName>
        <fullName evidence="14">Cytochrome b561 bacterial/Ni-hydrogenase domain-containing protein</fullName>
    </recommendedName>
</protein>
<evidence type="ECO:0000256" key="5">
    <source>
        <dbReference type="ARBA" id="ARBA00022617"/>
    </source>
</evidence>
<keyword evidence="4" id="KW-1003">Cell membrane</keyword>
<evidence type="ECO:0000256" key="8">
    <source>
        <dbReference type="ARBA" id="ARBA00022982"/>
    </source>
</evidence>
<keyword evidence="10" id="KW-0408">Iron</keyword>
<dbReference type="InterPro" id="IPR052168">
    <property type="entry name" value="Cytochrome_b561_oxidase"/>
</dbReference>
<evidence type="ECO:0000256" key="6">
    <source>
        <dbReference type="ARBA" id="ARBA00022692"/>
    </source>
</evidence>
<name>A0A074JV21_9RHOB</name>
<dbReference type="STRING" id="1353528.DT23_13405"/>